<evidence type="ECO:0000256" key="5">
    <source>
        <dbReference type="SAM" id="Phobius"/>
    </source>
</evidence>
<dbReference type="AlphaFoldDB" id="A0A0F3HBM8"/>
<dbReference type="EMBL" id="JYOV01000019">
    <property type="protein sequence ID" value="KJU91482.1"/>
    <property type="molecule type" value="Genomic_DNA"/>
</dbReference>
<dbReference type="GO" id="GO:0016020">
    <property type="term" value="C:membrane"/>
    <property type="evidence" value="ECO:0007669"/>
    <property type="project" value="UniProtKB-SubCell"/>
</dbReference>
<reference evidence="7 8" key="1">
    <citation type="submission" date="2015-02" db="EMBL/GenBank/DDBJ databases">
        <title>Evolution of amylase-binding proteins of oral streptococcal species.</title>
        <authorList>
            <person name="Haase E.M."/>
        </authorList>
    </citation>
    <scope>NUCLEOTIDE SEQUENCE [LARGE SCALE GENOMIC DNA]</scope>
    <source>
        <strain evidence="7 8">UC6950A</strain>
    </source>
</reference>
<proteinExistence type="predicted"/>
<dbReference type="InterPro" id="IPR007016">
    <property type="entry name" value="O-antigen_ligase-rel_domated"/>
</dbReference>
<feature type="domain" description="O-antigen ligase-related" evidence="6">
    <location>
        <begin position="195"/>
        <end position="324"/>
    </location>
</feature>
<dbReference type="PATRIC" id="fig|28037.218.peg.1466"/>
<name>A0A0F3HBM8_9STRE</name>
<feature type="transmembrane region" description="Helical" evidence="5">
    <location>
        <begin position="211"/>
        <end position="227"/>
    </location>
</feature>
<feature type="transmembrane region" description="Helical" evidence="5">
    <location>
        <begin position="348"/>
        <end position="364"/>
    </location>
</feature>
<sequence length="396" mass="44935">MKSIGVIEKLKSLSKQEGLLLGVILSIFLPFYLFVVIFISYLLWLVYTGEMKGILKRLSQHPILLFFIAYSTAISLLAQNVMGVVSSVAMFLFAIFFYYYQAQLTPKFFRLTIEGVLASSVLAAVFAALEHFQIVKKFDYTFLSPRMQVWHQNRAEVAFFNPNYYGIICCFCIMIGFYLISTTKLRWLRIFSMIAIFANLFGLNFTQNRTAFPAIIFGAIIYLFTTIKNWRAFWLSIGVFGVGLAFLFSSDLGVRMGTLDSSMEERVSIWNAGMALFKQNPFWGEGPLTYMHSFPRIGAPYHEHAHSIYIDTILSYGVVGTVLLGIASATPVRMLIDMSQVPSKRPILGLYLSFLTVVAVHGIFDLALFWLQSSFIFLLVMCSLPLKHSMIDELVD</sequence>
<feature type="transmembrane region" description="Helical" evidence="5">
    <location>
        <begin position="84"/>
        <end position="101"/>
    </location>
</feature>
<feature type="transmembrane region" description="Helical" evidence="5">
    <location>
        <begin position="232"/>
        <end position="249"/>
    </location>
</feature>
<dbReference type="InterPro" id="IPR051533">
    <property type="entry name" value="WaaL-like"/>
</dbReference>
<evidence type="ECO:0000256" key="3">
    <source>
        <dbReference type="ARBA" id="ARBA00022989"/>
    </source>
</evidence>
<organism evidence="7 8">
    <name type="scientific">Streptococcus infantis</name>
    <dbReference type="NCBI Taxonomy" id="68892"/>
    <lineage>
        <taxon>Bacteria</taxon>
        <taxon>Bacillati</taxon>
        <taxon>Bacillota</taxon>
        <taxon>Bacilli</taxon>
        <taxon>Lactobacillales</taxon>
        <taxon>Streptococcaceae</taxon>
        <taxon>Streptococcus</taxon>
    </lineage>
</organism>
<dbReference type="Pfam" id="PF04932">
    <property type="entry name" value="Wzy_C"/>
    <property type="match status" value="1"/>
</dbReference>
<dbReference type="GO" id="GO:0016874">
    <property type="term" value="F:ligase activity"/>
    <property type="evidence" value="ECO:0007669"/>
    <property type="project" value="UniProtKB-KW"/>
</dbReference>
<evidence type="ECO:0000313" key="8">
    <source>
        <dbReference type="Proteomes" id="UP000033405"/>
    </source>
</evidence>
<dbReference type="RefSeq" id="WP_045763557.1">
    <property type="nucleotide sequence ID" value="NZ_JYOV01000019.1"/>
</dbReference>
<feature type="transmembrane region" description="Helical" evidence="5">
    <location>
        <begin position="313"/>
        <end position="336"/>
    </location>
</feature>
<feature type="transmembrane region" description="Helical" evidence="5">
    <location>
        <begin position="20"/>
        <end position="46"/>
    </location>
</feature>
<accession>A0A0F3HBM8</accession>
<comment type="subcellular location">
    <subcellularLocation>
        <location evidence="1">Membrane</location>
        <topology evidence="1">Multi-pass membrane protein</topology>
    </subcellularLocation>
</comment>
<keyword evidence="3 5" id="KW-1133">Transmembrane helix</keyword>
<feature type="transmembrane region" description="Helical" evidence="5">
    <location>
        <begin position="58"/>
        <end position="78"/>
    </location>
</feature>
<feature type="transmembrane region" description="Helical" evidence="5">
    <location>
        <begin position="108"/>
        <end position="129"/>
    </location>
</feature>
<evidence type="ECO:0000256" key="4">
    <source>
        <dbReference type="ARBA" id="ARBA00023136"/>
    </source>
</evidence>
<feature type="transmembrane region" description="Helical" evidence="5">
    <location>
        <begin position="163"/>
        <end position="180"/>
    </location>
</feature>
<comment type="caution">
    <text evidence="7">The sequence shown here is derived from an EMBL/GenBank/DDBJ whole genome shotgun (WGS) entry which is preliminary data.</text>
</comment>
<gene>
    <name evidence="7" type="ORF">TZ96_01506</name>
</gene>
<dbReference type="Proteomes" id="UP000033405">
    <property type="component" value="Unassembled WGS sequence"/>
</dbReference>
<evidence type="ECO:0000256" key="1">
    <source>
        <dbReference type="ARBA" id="ARBA00004141"/>
    </source>
</evidence>
<evidence type="ECO:0000313" key="7">
    <source>
        <dbReference type="EMBL" id="KJU91482.1"/>
    </source>
</evidence>
<evidence type="ECO:0000256" key="2">
    <source>
        <dbReference type="ARBA" id="ARBA00022692"/>
    </source>
</evidence>
<keyword evidence="2 5" id="KW-0812">Transmembrane</keyword>
<feature type="transmembrane region" description="Helical" evidence="5">
    <location>
        <begin position="187"/>
        <end position="205"/>
    </location>
</feature>
<keyword evidence="4 5" id="KW-0472">Membrane</keyword>
<dbReference type="PANTHER" id="PTHR37422:SF20">
    <property type="entry name" value="O-ANTIGEN POLYMERASE"/>
    <property type="match status" value="1"/>
</dbReference>
<protein>
    <submittedName>
        <fullName evidence="7">O-Antigen ligase</fullName>
    </submittedName>
</protein>
<keyword evidence="7" id="KW-0436">Ligase</keyword>
<dbReference type="PANTHER" id="PTHR37422">
    <property type="entry name" value="TEICHURONIC ACID BIOSYNTHESIS PROTEIN TUAE"/>
    <property type="match status" value="1"/>
</dbReference>
<evidence type="ECO:0000259" key="6">
    <source>
        <dbReference type="Pfam" id="PF04932"/>
    </source>
</evidence>